<dbReference type="HOGENOM" id="CLU_2810025_0_0_6"/>
<reference evidence="1 2" key="1">
    <citation type="submission" date="2014-01" db="EMBL/GenBank/DDBJ databases">
        <title>Isolation of Serratia multitudinisentens RB-25 from Ex-Landfill site.</title>
        <authorList>
            <person name="Robson E.H.J."/>
        </authorList>
    </citation>
    <scope>NUCLEOTIDE SEQUENCE [LARGE SCALE GENOMIC DNA]</scope>
    <source>
        <strain evidence="1 2">RB-25</strain>
    </source>
</reference>
<proteinExistence type="predicted"/>
<protein>
    <submittedName>
        <fullName evidence="1">Uncharacterized protein</fullName>
    </submittedName>
</protein>
<organism evidence="1 2">
    <name type="scientific">Chania multitudinisentens RB-25</name>
    <dbReference type="NCBI Taxonomy" id="1441930"/>
    <lineage>
        <taxon>Bacteria</taxon>
        <taxon>Pseudomonadati</taxon>
        <taxon>Pseudomonadota</taxon>
        <taxon>Gammaproteobacteria</taxon>
        <taxon>Enterobacterales</taxon>
        <taxon>Yersiniaceae</taxon>
        <taxon>Chania</taxon>
    </lineage>
</organism>
<dbReference type="PATRIC" id="fig|1441930.4.peg.3074"/>
<dbReference type="AlphaFoldDB" id="W0LLF6"/>
<keyword evidence="2" id="KW-1185">Reference proteome</keyword>
<evidence type="ECO:0000313" key="2">
    <source>
        <dbReference type="Proteomes" id="UP000019030"/>
    </source>
</evidence>
<gene>
    <name evidence="1" type="ORF">Z042_15630</name>
</gene>
<reference evidence="1 2" key="2">
    <citation type="submission" date="2015-03" db="EMBL/GenBank/DDBJ databases">
        <authorList>
            <person name="Chan K.-G."/>
        </authorList>
    </citation>
    <scope>NUCLEOTIDE SEQUENCE [LARGE SCALE GENOMIC DNA]</scope>
    <source>
        <strain evidence="1 2">RB-25</strain>
    </source>
</reference>
<name>W0LLF6_9GAMM</name>
<accession>W0LLF6</accession>
<dbReference type="KEGG" id="sfo:Z042_15630"/>
<evidence type="ECO:0000313" key="1">
    <source>
        <dbReference type="EMBL" id="AHG22855.1"/>
    </source>
</evidence>
<dbReference type="Proteomes" id="UP000019030">
    <property type="component" value="Chromosome"/>
</dbReference>
<dbReference type="EMBL" id="CP007044">
    <property type="protein sequence ID" value="AHG22855.1"/>
    <property type="molecule type" value="Genomic_DNA"/>
</dbReference>
<sequence>MPPAGNVRLSAPEGRNTFKCLHDSADVMTQSVGWYLACAMSLQEAEKRNKIYFCEMACIFEIEFLFF</sequence>